<name>D1NW76_9BIFI</name>
<dbReference type="Proteomes" id="UP000003656">
    <property type="component" value="Unassembled WGS sequence"/>
</dbReference>
<protein>
    <submittedName>
        <fullName evidence="1">Uncharacterized protein</fullName>
    </submittedName>
</protein>
<accession>D1NW76</accession>
<evidence type="ECO:0000313" key="2">
    <source>
        <dbReference type="Proteomes" id="UP000003656"/>
    </source>
</evidence>
<dbReference type="STRING" id="561180.BIFGAL_04123"/>
<evidence type="ECO:0000313" key="1">
    <source>
        <dbReference type="EMBL" id="EFA22362.1"/>
    </source>
</evidence>
<organism evidence="1 2">
    <name type="scientific">Bifidobacterium gallicum DSM 20093 = LMG 11596</name>
    <dbReference type="NCBI Taxonomy" id="561180"/>
    <lineage>
        <taxon>Bacteria</taxon>
        <taxon>Bacillati</taxon>
        <taxon>Actinomycetota</taxon>
        <taxon>Actinomycetes</taxon>
        <taxon>Bifidobacteriales</taxon>
        <taxon>Bifidobacteriaceae</taxon>
        <taxon>Bifidobacterium</taxon>
    </lineage>
</organism>
<reference evidence="1 2" key="1">
    <citation type="submission" date="2009-11" db="EMBL/GenBank/DDBJ databases">
        <authorList>
            <person name="Weinstock G."/>
            <person name="Sodergren E."/>
            <person name="Clifton S."/>
            <person name="Fulton L."/>
            <person name="Fulton B."/>
            <person name="Courtney L."/>
            <person name="Fronick C."/>
            <person name="Harrison M."/>
            <person name="Strong C."/>
            <person name="Farmer C."/>
            <person name="Delahaunty K."/>
            <person name="Markovic C."/>
            <person name="Hall O."/>
            <person name="Minx P."/>
            <person name="Tomlinson C."/>
            <person name="Mitreva M."/>
            <person name="Nelson J."/>
            <person name="Hou S."/>
            <person name="Wollam A."/>
            <person name="Pepin K.H."/>
            <person name="Johnson M."/>
            <person name="Bhonagiri V."/>
            <person name="Nash W.E."/>
            <person name="Warren W."/>
            <person name="Chinwalla A."/>
            <person name="Mardis E.R."/>
            <person name="Wilson R.K."/>
        </authorList>
    </citation>
    <scope>NUCLEOTIDE SEQUENCE [LARGE SCALE GENOMIC DNA]</scope>
    <source>
        <strain evidence="1 2">DSM 20093</strain>
    </source>
</reference>
<comment type="caution">
    <text evidence="1">The sequence shown here is derived from an EMBL/GenBank/DDBJ whole genome shotgun (WGS) entry which is preliminary data.</text>
</comment>
<proteinExistence type="predicted"/>
<gene>
    <name evidence="1" type="ORF">BIFGAL_04123</name>
</gene>
<dbReference type="AlphaFoldDB" id="D1NW76"/>
<dbReference type="EMBL" id="ABXB03000004">
    <property type="protein sequence ID" value="EFA22362.1"/>
    <property type="molecule type" value="Genomic_DNA"/>
</dbReference>
<sequence length="86" mass="9729">MHAYLNEVRNGNDVILHCRNGVEMRFRLCERRTNRLITLEGFLAAFNFPLPLPVGNHVQYVCSQRGASKPPEPICACDGRCGEERA</sequence>